<dbReference type="Pfam" id="PF10123">
    <property type="entry name" value="Mu-like_Pro"/>
    <property type="match status" value="1"/>
</dbReference>
<dbReference type="RefSeq" id="WP_212679724.1">
    <property type="nucleotide sequence ID" value="NZ_JAGSPK010000005.1"/>
</dbReference>
<keyword evidence="2" id="KW-1185">Reference proteome</keyword>
<proteinExistence type="predicted"/>
<evidence type="ECO:0000313" key="1">
    <source>
        <dbReference type="EMBL" id="MBR7793787.1"/>
    </source>
</evidence>
<reference evidence="1 2" key="1">
    <citation type="submission" date="2021-04" db="EMBL/GenBank/DDBJ databases">
        <title>novel species isolated from subtropical streams in China.</title>
        <authorList>
            <person name="Lu H."/>
        </authorList>
    </citation>
    <scope>NUCLEOTIDE SEQUENCE [LARGE SCALE GENOMIC DNA]</scope>
    <source>
        <strain evidence="1 2">FT147W</strain>
    </source>
</reference>
<accession>A0ABS5H5F3</accession>
<protein>
    <submittedName>
        <fullName evidence="1">Phage protease</fullName>
    </submittedName>
</protein>
<dbReference type="Proteomes" id="UP000682982">
    <property type="component" value="Unassembled WGS sequence"/>
</dbReference>
<comment type="caution">
    <text evidence="1">The sequence shown here is derived from an EMBL/GenBank/DDBJ whole genome shotgun (WGS) entry which is preliminary data.</text>
</comment>
<sequence>MPNPSTHIAIAALSFELSTDSSAGLQLTPSGAFRARDGRPTDVAAWFINADVAARVIQLASSAANSLVIDYEHQTLNAEANGQPAPAAGWFKNMEWREGVGLFAINVEWTEKAKAFIAAKEYKYISPVFSYSKTTGEVIKMLHVALTNTPALDGMQAVALKNLETSLQLPNEETMNPVLKALLAKLGLPETTSETDAMTAVTALKAKADQIDAKDAEIVGLKAKADQLTAKDAEIVSLKAANATNAGNPDPAKFVPIEAMTAMQSQIAALTAKFQNGEVNDVVTVALKEGRLLPAQESWARELGNKDLASLKAFVASAPAIAALKQTQTQGKAPVSDPDAELSDEQIAICKSLGLSKEDYKKSLAE</sequence>
<gene>
    <name evidence="1" type="ORF">KDM87_14400</name>
</gene>
<keyword evidence="1" id="KW-0378">Hydrolase</keyword>
<organism evidence="1 2">
    <name type="scientific">Undibacterium rivi</name>
    <dbReference type="NCBI Taxonomy" id="2828729"/>
    <lineage>
        <taxon>Bacteria</taxon>
        <taxon>Pseudomonadati</taxon>
        <taxon>Pseudomonadota</taxon>
        <taxon>Betaproteobacteria</taxon>
        <taxon>Burkholderiales</taxon>
        <taxon>Oxalobacteraceae</taxon>
        <taxon>Undibacterium</taxon>
    </lineage>
</organism>
<evidence type="ECO:0000313" key="2">
    <source>
        <dbReference type="Proteomes" id="UP000682982"/>
    </source>
</evidence>
<dbReference type="PIRSF" id="PIRSF016624">
    <property type="entry name" value="Mu_prophg_I"/>
    <property type="match status" value="1"/>
</dbReference>
<keyword evidence="1" id="KW-0645">Protease</keyword>
<dbReference type="EMBL" id="JAGSPK010000005">
    <property type="protein sequence ID" value="MBR7793787.1"/>
    <property type="molecule type" value="Genomic_DNA"/>
</dbReference>
<name>A0ABS5H5F3_9BURK</name>
<dbReference type="GO" id="GO:0006508">
    <property type="term" value="P:proteolysis"/>
    <property type="evidence" value="ECO:0007669"/>
    <property type="project" value="UniProtKB-KW"/>
</dbReference>
<dbReference type="GO" id="GO:0008233">
    <property type="term" value="F:peptidase activity"/>
    <property type="evidence" value="ECO:0007669"/>
    <property type="project" value="UniProtKB-KW"/>
</dbReference>
<dbReference type="InterPro" id="IPR012106">
    <property type="entry name" value="Phage_Mu_Gp1"/>
</dbReference>